<evidence type="ECO:0000313" key="1">
    <source>
        <dbReference type="EMBL" id="KAH7854362.1"/>
    </source>
</evidence>
<sequence>MDDRLFTCEIHHGGHFVENPLRYVDGFVNHVDDCDHDLWSKLEVEDIVRRLGYDKHRMLWYKIPGLGLLEGLRVIGNDRDAMHMTECVRGHDQIEVYVEHVIEDVESVVDNLALPAPQMDEQVHVNAEVDVGMKDVEVEEDIG</sequence>
<dbReference type="EMBL" id="CM037161">
    <property type="protein sequence ID" value="KAH7854362.1"/>
    <property type="molecule type" value="Genomic_DNA"/>
</dbReference>
<organism evidence="1 2">
    <name type="scientific">Vaccinium darrowii</name>
    <dbReference type="NCBI Taxonomy" id="229202"/>
    <lineage>
        <taxon>Eukaryota</taxon>
        <taxon>Viridiplantae</taxon>
        <taxon>Streptophyta</taxon>
        <taxon>Embryophyta</taxon>
        <taxon>Tracheophyta</taxon>
        <taxon>Spermatophyta</taxon>
        <taxon>Magnoliopsida</taxon>
        <taxon>eudicotyledons</taxon>
        <taxon>Gunneridae</taxon>
        <taxon>Pentapetalae</taxon>
        <taxon>asterids</taxon>
        <taxon>Ericales</taxon>
        <taxon>Ericaceae</taxon>
        <taxon>Vaccinioideae</taxon>
        <taxon>Vaccinieae</taxon>
        <taxon>Vaccinium</taxon>
    </lineage>
</organism>
<evidence type="ECO:0000313" key="2">
    <source>
        <dbReference type="Proteomes" id="UP000828048"/>
    </source>
</evidence>
<reference evidence="1 2" key="1">
    <citation type="journal article" date="2021" name="Hortic Res">
        <title>High-quality reference genome and annotation aids understanding of berry development for evergreen blueberry (Vaccinium darrowii).</title>
        <authorList>
            <person name="Yu J."/>
            <person name="Hulse-Kemp A.M."/>
            <person name="Babiker E."/>
            <person name="Staton M."/>
        </authorList>
    </citation>
    <scope>NUCLEOTIDE SEQUENCE [LARGE SCALE GENOMIC DNA]</scope>
    <source>
        <strain evidence="2">cv. NJ 8807/NJ 8810</strain>
        <tissue evidence="1">Young leaf</tissue>
    </source>
</reference>
<accession>A0ACB7YL54</accession>
<protein>
    <submittedName>
        <fullName evidence="1">Uncharacterized protein</fullName>
    </submittedName>
</protein>
<comment type="caution">
    <text evidence="1">The sequence shown here is derived from an EMBL/GenBank/DDBJ whole genome shotgun (WGS) entry which is preliminary data.</text>
</comment>
<name>A0ACB7YL54_9ERIC</name>
<gene>
    <name evidence="1" type="ORF">Vadar_012960</name>
</gene>
<dbReference type="Proteomes" id="UP000828048">
    <property type="component" value="Chromosome 11"/>
</dbReference>
<keyword evidence="2" id="KW-1185">Reference proteome</keyword>
<proteinExistence type="predicted"/>